<dbReference type="InterPro" id="IPR054720">
    <property type="entry name" value="HpiC1"/>
</dbReference>
<dbReference type="InterPro" id="IPR036439">
    <property type="entry name" value="Dockerin_dom_sf"/>
</dbReference>
<reference evidence="1 2" key="1">
    <citation type="submission" date="2019-02" db="EMBL/GenBank/DDBJ databases">
        <title>Deep-cultivation of Planctomycetes and their phenomic and genomic characterization uncovers novel biology.</title>
        <authorList>
            <person name="Wiegand S."/>
            <person name="Jogler M."/>
            <person name="Boedeker C."/>
            <person name="Pinto D."/>
            <person name="Vollmers J."/>
            <person name="Rivas-Marin E."/>
            <person name="Kohn T."/>
            <person name="Peeters S.H."/>
            <person name="Heuer A."/>
            <person name="Rast P."/>
            <person name="Oberbeckmann S."/>
            <person name="Bunk B."/>
            <person name="Jeske O."/>
            <person name="Meyerdierks A."/>
            <person name="Storesund J.E."/>
            <person name="Kallscheuer N."/>
            <person name="Luecker S."/>
            <person name="Lage O.M."/>
            <person name="Pohl T."/>
            <person name="Merkel B.J."/>
            <person name="Hornburger P."/>
            <person name="Mueller R.-W."/>
            <person name="Bruemmer F."/>
            <person name="Labrenz M."/>
            <person name="Spormann A.M."/>
            <person name="Op den Camp H."/>
            <person name="Overmann J."/>
            <person name="Amann R."/>
            <person name="Jetten M.S.M."/>
            <person name="Mascher T."/>
            <person name="Medema M.H."/>
            <person name="Devos D.P."/>
            <person name="Kaster A.-K."/>
            <person name="Ovreas L."/>
            <person name="Rohde M."/>
            <person name="Galperin M.Y."/>
            <person name="Jogler C."/>
        </authorList>
    </citation>
    <scope>NUCLEOTIDE SEQUENCE [LARGE SCALE GENOMIC DNA]</scope>
    <source>
        <strain evidence="1 2">Pla175</strain>
    </source>
</reference>
<dbReference type="Gene3D" id="1.10.1330.10">
    <property type="entry name" value="Dockerin domain"/>
    <property type="match status" value="1"/>
</dbReference>
<accession>A0A518DHL1</accession>
<keyword evidence="2" id="KW-1185">Reference proteome</keyword>
<dbReference type="Proteomes" id="UP000317429">
    <property type="component" value="Chromosome"/>
</dbReference>
<dbReference type="GO" id="GO:0000272">
    <property type="term" value="P:polysaccharide catabolic process"/>
    <property type="evidence" value="ECO:0007669"/>
    <property type="project" value="InterPro"/>
</dbReference>
<organism evidence="1 2">
    <name type="scientific">Pirellulimonas nuda</name>
    <dbReference type="NCBI Taxonomy" id="2528009"/>
    <lineage>
        <taxon>Bacteria</taxon>
        <taxon>Pseudomonadati</taxon>
        <taxon>Planctomycetota</taxon>
        <taxon>Planctomycetia</taxon>
        <taxon>Pirellulales</taxon>
        <taxon>Lacipirellulaceae</taxon>
        <taxon>Pirellulimonas</taxon>
    </lineage>
</organism>
<protein>
    <recommendedName>
        <fullName evidence="3">PEP-CTERM protein-sorting domain-containing protein</fullName>
    </recommendedName>
</protein>
<proteinExistence type="predicted"/>
<dbReference type="EMBL" id="CP036291">
    <property type="protein sequence ID" value="QDU90954.1"/>
    <property type="molecule type" value="Genomic_DNA"/>
</dbReference>
<gene>
    <name evidence="1" type="ORF">Pla175_43680</name>
</gene>
<evidence type="ECO:0008006" key="3">
    <source>
        <dbReference type="Google" id="ProtNLM"/>
    </source>
</evidence>
<dbReference type="PROSITE" id="PS00018">
    <property type="entry name" value="EF_HAND_1"/>
    <property type="match status" value="1"/>
</dbReference>
<evidence type="ECO:0000313" key="1">
    <source>
        <dbReference type="EMBL" id="QDU90954.1"/>
    </source>
</evidence>
<sequence>MVAAARCRRVSSVVAWVVASAGYAIGAPLPIVNAGFEDTTGSAVHFNEFSFGALPGWELYDDPAGLIGAGASDPFYVGTLEPQPAPGMPGQFINFPAGAPEGVRVAIAYNRAGSDGQGGYGLQQTLVGTPLQPYRTYTLRVEVGNIASGQALSGEFFDLSGFPGYRIDLLAGGAPIASDMSLLSGSIPEGEFATSTVVFSAAPSDPRLGLDLGLRLVNLNQVDPLAPTADLEVDFDNVRLSFAPSLDGDFNVDGAVNAADYTVWRDTLGSGLILAADANDNGVVDIEDYSVWASNYGMPTGVDYVQLDSIATPEPTTAWLAAAVFAAAYARWPRRSARTAPR</sequence>
<dbReference type="KEGG" id="pnd:Pla175_43680"/>
<dbReference type="AlphaFoldDB" id="A0A518DHL1"/>
<dbReference type="Pfam" id="PF22825">
    <property type="entry name" value="HpiC1-like"/>
    <property type="match status" value="1"/>
</dbReference>
<dbReference type="RefSeq" id="WP_145290467.1">
    <property type="nucleotide sequence ID" value="NZ_CP036291.1"/>
</dbReference>
<evidence type="ECO:0000313" key="2">
    <source>
        <dbReference type="Proteomes" id="UP000317429"/>
    </source>
</evidence>
<name>A0A518DHL1_9BACT</name>
<dbReference type="SUPFAM" id="SSF63446">
    <property type="entry name" value="Type I dockerin domain"/>
    <property type="match status" value="1"/>
</dbReference>
<dbReference type="InterPro" id="IPR018247">
    <property type="entry name" value="EF_Hand_1_Ca_BS"/>
</dbReference>
<dbReference type="OrthoDB" id="267637at2"/>